<dbReference type="RefSeq" id="XP_637306.1">
    <property type="nucleotide sequence ID" value="XM_632214.1"/>
</dbReference>
<dbReference type="Pfam" id="PF05254">
    <property type="entry name" value="UPF0203"/>
    <property type="match status" value="1"/>
</dbReference>
<evidence type="ECO:0000313" key="4">
    <source>
        <dbReference type="Proteomes" id="UP000002195"/>
    </source>
</evidence>
<dbReference type="VEuPathDB" id="AmoebaDB:DDB_G0287279"/>
<name>Q54KL1_DICDI</name>
<dbReference type="EMBL" id="AAFI02000099">
    <property type="protein sequence ID" value="EAL63801.1"/>
    <property type="molecule type" value="Genomic_DNA"/>
</dbReference>
<dbReference type="InterPro" id="IPR007918">
    <property type="entry name" value="MDM35_apoptosis"/>
</dbReference>
<comment type="caution">
    <text evidence="3">The sequence shown here is derived from an EMBL/GenBank/DDBJ whole genome shotgun (WGS) entry which is preliminary data.</text>
</comment>
<organism evidence="3 4">
    <name type="scientific">Dictyostelium discoideum</name>
    <name type="common">Social amoeba</name>
    <dbReference type="NCBI Taxonomy" id="44689"/>
    <lineage>
        <taxon>Eukaryota</taxon>
        <taxon>Amoebozoa</taxon>
        <taxon>Evosea</taxon>
        <taxon>Eumycetozoa</taxon>
        <taxon>Dictyostelia</taxon>
        <taxon>Dictyosteliales</taxon>
        <taxon>Dictyosteliaceae</taxon>
        <taxon>Dictyostelium</taxon>
    </lineage>
</organism>
<protein>
    <submittedName>
        <fullName evidence="3">Uncharacterized protein</fullName>
    </submittedName>
</protein>
<accession>Q54KL1</accession>
<evidence type="ECO:0000313" key="3">
    <source>
        <dbReference type="EMBL" id="EAL63801.1"/>
    </source>
</evidence>
<dbReference type="GO" id="GO:0005634">
    <property type="term" value="C:nucleus"/>
    <property type="evidence" value="ECO:0000318"/>
    <property type="project" value="GO_Central"/>
</dbReference>
<gene>
    <name evidence="3" type="ORF">DDB_G0287279</name>
</gene>
<dbReference type="OMA" id="ATMECVE"/>
<proteinExistence type="inferred from homology"/>
<dbReference type="AlphaFoldDB" id="Q54KL1"/>
<dbReference type="GeneID" id="8626043"/>
<keyword evidence="2" id="KW-1015">Disulfide bond</keyword>
<dbReference type="PANTHER" id="PTHR46403:SF1">
    <property type="entry name" value="TP53-REGULATED INHIBITOR OF APOPTOSIS 1"/>
    <property type="match status" value="1"/>
</dbReference>
<comment type="similarity">
    <text evidence="1">Belongs to the TRIAP1/MDM35 family.</text>
</comment>
<evidence type="ECO:0000256" key="2">
    <source>
        <dbReference type="ARBA" id="ARBA00023157"/>
    </source>
</evidence>
<dbReference type="GO" id="GO:0005758">
    <property type="term" value="C:mitochondrial intermembrane space"/>
    <property type="evidence" value="ECO:0000318"/>
    <property type="project" value="GO_Central"/>
</dbReference>
<dbReference type="eggNOG" id="ENOG502QY8B">
    <property type="taxonomic scope" value="Eukaryota"/>
</dbReference>
<dbReference type="GO" id="GO:0120009">
    <property type="term" value="P:intermembrane lipid transfer"/>
    <property type="evidence" value="ECO:0007669"/>
    <property type="project" value="GOC"/>
</dbReference>
<keyword evidence="4" id="KW-1185">Reference proteome</keyword>
<dbReference type="Proteomes" id="UP000002195">
    <property type="component" value="Unassembled WGS sequence"/>
</dbReference>
<dbReference type="PaxDb" id="44689-DDB0187394"/>
<dbReference type="SMR" id="Q54KL1"/>
<dbReference type="Reactome" id="R-DDI-6803204">
    <property type="pathway name" value="TP53 Regulates Transcription of Genes Involved in Cytochrome C Release"/>
</dbReference>
<dbReference type="PANTHER" id="PTHR46403">
    <property type="entry name" value="TP53-REGULATED INHIBITOR OF APOPTOSIS 1"/>
    <property type="match status" value="1"/>
</dbReference>
<evidence type="ECO:0000256" key="1">
    <source>
        <dbReference type="ARBA" id="ARBA00006196"/>
    </source>
</evidence>
<dbReference type="GO" id="GO:0045332">
    <property type="term" value="P:phospholipid translocation"/>
    <property type="evidence" value="ECO:0000318"/>
    <property type="project" value="GO_Central"/>
</dbReference>
<dbReference type="FunCoup" id="Q54KL1">
    <property type="interactions" value="100"/>
</dbReference>
<dbReference type="dictyBase" id="DDB_G0287279"/>
<dbReference type="InParanoid" id="Q54KL1"/>
<dbReference type="HOGENOM" id="CLU_2594817_0_0_1"/>
<dbReference type="STRING" id="44689.Q54KL1"/>
<reference evidence="3 4" key="1">
    <citation type="journal article" date="2005" name="Nature">
        <title>The genome of the social amoeba Dictyostelium discoideum.</title>
        <authorList>
            <consortium name="The Dictyostelium discoideum Sequencing Consortium"/>
            <person name="Eichinger L."/>
            <person name="Pachebat J.A."/>
            <person name="Glockner G."/>
            <person name="Rajandream M.A."/>
            <person name="Sucgang R."/>
            <person name="Berriman M."/>
            <person name="Song J."/>
            <person name="Olsen R."/>
            <person name="Szafranski K."/>
            <person name="Xu Q."/>
            <person name="Tunggal B."/>
            <person name="Kummerfeld S."/>
            <person name="Madera M."/>
            <person name="Konfortov B.A."/>
            <person name="Rivero F."/>
            <person name="Bankier A.T."/>
            <person name="Lehmann R."/>
            <person name="Hamlin N."/>
            <person name="Davies R."/>
            <person name="Gaudet P."/>
            <person name="Fey P."/>
            <person name="Pilcher K."/>
            <person name="Chen G."/>
            <person name="Saunders D."/>
            <person name="Sodergren E."/>
            <person name="Davis P."/>
            <person name="Kerhornou A."/>
            <person name="Nie X."/>
            <person name="Hall N."/>
            <person name="Anjard C."/>
            <person name="Hemphill L."/>
            <person name="Bason N."/>
            <person name="Farbrother P."/>
            <person name="Desany B."/>
            <person name="Just E."/>
            <person name="Morio T."/>
            <person name="Rost R."/>
            <person name="Churcher C."/>
            <person name="Cooper J."/>
            <person name="Haydock S."/>
            <person name="van Driessche N."/>
            <person name="Cronin A."/>
            <person name="Goodhead I."/>
            <person name="Muzny D."/>
            <person name="Mourier T."/>
            <person name="Pain A."/>
            <person name="Lu M."/>
            <person name="Harper D."/>
            <person name="Lindsay R."/>
            <person name="Hauser H."/>
            <person name="James K."/>
            <person name="Quiles M."/>
            <person name="Madan Babu M."/>
            <person name="Saito T."/>
            <person name="Buchrieser C."/>
            <person name="Wardroper A."/>
            <person name="Felder M."/>
            <person name="Thangavelu M."/>
            <person name="Johnson D."/>
            <person name="Knights A."/>
            <person name="Loulseged H."/>
            <person name="Mungall K."/>
            <person name="Oliver K."/>
            <person name="Price C."/>
            <person name="Quail M.A."/>
            <person name="Urushihara H."/>
            <person name="Hernandez J."/>
            <person name="Rabbinowitsch E."/>
            <person name="Steffen D."/>
            <person name="Sanders M."/>
            <person name="Ma J."/>
            <person name="Kohara Y."/>
            <person name="Sharp S."/>
            <person name="Simmonds M."/>
            <person name="Spiegler S."/>
            <person name="Tivey A."/>
            <person name="Sugano S."/>
            <person name="White B."/>
            <person name="Walker D."/>
            <person name="Woodward J."/>
            <person name="Winckler T."/>
            <person name="Tanaka Y."/>
            <person name="Shaulsky G."/>
            <person name="Schleicher M."/>
            <person name="Weinstock G."/>
            <person name="Rosenthal A."/>
            <person name="Cox E.C."/>
            <person name="Chisholm R.L."/>
            <person name="Gibbs R."/>
            <person name="Loomis W.F."/>
            <person name="Platzer M."/>
            <person name="Kay R.R."/>
            <person name="Williams J."/>
            <person name="Dear P.H."/>
            <person name="Noegel A.A."/>
            <person name="Barrell B."/>
            <person name="Kuspa A."/>
        </authorList>
    </citation>
    <scope>NUCLEOTIDE SEQUENCE [LARGE SCALE GENOMIC DNA]</scope>
    <source>
        <strain evidence="3 4">AX4</strain>
    </source>
</reference>
<sequence length="80" mass="9653">MSNKDNKDNKDNKEKKHPMLDPTLCKELKERHDACFNKWYTTAFLKGNATMECVEEWEEYQVCIKIKIVQKKKKFTPHNY</sequence>
<dbReference type="KEGG" id="ddi:DDB_G0287279"/>